<dbReference type="FunFam" id="3.20.20.80:FF:000010">
    <property type="entry name" value="glucan endo-1,3-beta-glucosidase, basic"/>
    <property type="match status" value="1"/>
</dbReference>
<evidence type="ECO:0000256" key="6">
    <source>
        <dbReference type="SAM" id="SignalP"/>
    </source>
</evidence>
<proteinExistence type="inferred from homology"/>
<protein>
    <submittedName>
        <fullName evidence="7">Uncharacterized protein</fullName>
    </submittedName>
</protein>
<dbReference type="GO" id="GO:0004553">
    <property type="term" value="F:hydrolase activity, hydrolyzing O-glycosyl compounds"/>
    <property type="evidence" value="ECO:0007669"/>
    <property type="project" value="InterPro"/>
</dbReference>
<evidence type="ECO:0000256" key="1">
    <source>
        <dbReference type="ARBA" id="ARBA00008773"/>
    </source>
</evidence>
<dbReference type="Gene3D" id="3.20.20.80">
    <property type="entry name" value="Glycosidases"/>
    <property type="match status" value="1"/>
</dbReference>
<dbReference type="Proteomes" id="UP000594263">
    <property type="component" value="Unplaced"/>
</dbReference>
<dbReference type="Pfam" id="PF00332">
    <property type="entry name" value="Glyco_hydro_17"/>
    <property type="match status" value="1"/>
</dbReference>
<dbReference type="InterPro" id="IPR044965">
    <property type="entry name" value="Glyco_hydro_17_plant"/>
</dbReference>
<dbReference type="EnsemblPlants" id="Kaladp0008s0784.1.v1.1">
    <property type="protein sequence ID" value="Kaladp0008s0784.1.v1.1"/>
    <property type="gene ID" value="Kaladp0008s0784.v1.1"/>
</dbReference>
<dbReference type="PANTHER" id="PTHR32227">
    <property type="entry name" value="GLUCAN ENDO-1,3-BETA-GLUCOSIDASE BG1-RELATED-RELATED"/>
    <property type="match status" value="1"/>
</dbReference>
<feature type="chain" id="PRO_5029802136" evidence="6">
    <location>
        <begin position="27"/>
        <end position="335"/>
    </location>
</feature>
<name>A0A7N0SW46_KALFE</name>
<dbReference type="SUPFAM" id="SSF51445">
    <property type="entry name" value="(Trans)glycosidases"/>
    <property type="match status" value="1"/>
</dbReference>
<dbReference type="InterPro" id="IPR017853">
    <property type="entry name" value="GH"/>
</dbReference>
<dbReference type="GO" id="GO:0005975">
    <property type="term" value="P:carbohydrate metabolic process"/>
    <property type="evidence" value="ECO:0007669"/>
    <property type="project" value="InterPro"/>
</dbReference>
<accession>A0A7N0SW46</accession>
<reference evidence="7" key="1">
    <citation type="submission" date="2021-01" db="UniProtKB">
        <authorList>
            <consortium name="EnsemblPlants"/>
        </authorList>
    </citation>
    <scope>IDENTIFICATION</scope>
</reference>
<evidence type="ECO:0000256" key="4">
    <source>
        <dbReference type="RuleBase" id="RU004335"/>
    </source>
</evidence>
<evidence type="ECO:0000313" key="7">
    <source>
        <dbReference type="EnsemblPlants" id="Kaladp0008s0784.1.v1.1"/>
    </source>
</evidence>
<keyword evidence="8" id="KW-1185">Reference proteome</keyword>
<dbReference type="AlphaFoldDB" id="A0A7N0SW46"/>
<dbReference type="OMA" id="TSHFIAD"/>
<sequence length="335" mass="35848">MGCNFQSLSILAALLILSILQEEVNGIGVNYGLLGNDLPSPSRTIEVLRYRGVTKIRIFTADHGVLDALRGSGIEVFIGTLNEDLPALADDPAFASNWVQTHVAPYANNVGISGVVAGNEVELGPYAGKITGAMQNLDNALSAAGIHVPVTTAVSYGVMGASYPPSRGSFKDGGVMADVARFLSSKGYPLLANIYPYFAYASDPGHIQSSYALLKNDGSVLVPDGSLVYTNLLDAMVDAVYSALERVGAGNVRVIVSETGWPSAAGPYADIPNAQEYNNNLARLVRSGTGTPKRPKKTREAYIFAMYNENLKPPGIENHWGLYYPNLQEVYHVNF</sequence>
<comment type="similarity">
    <text evidence="1 4">Belongs to the glycosyl hydrolase 17 family.</text>
</comment>
<keyword evidence="6" id="KW-0732">Signal</keyword>
<dbReference type="PROSITE" id="PS00587">
    <property type="entry name" value="GLYCOSYL_HYDROL_F17"/>
    <property type="match status" value="1"/>
</dbReference>
<dbReference type="InterPro" id="IPR000490">
    <property type="entry name" value="Glyco_hydro_17"/>
</dbReference>
<dbReference type="Gramene" id="Kaladp0008s0784.1.v1.1">
    <property type="protein sequence ID" value="Kaladp0008s0784.1.v1.1"/>
    <property type="gene ID" value="Kaladp0008s0784.v1.1"/>
</dbReference>
<evidence type="ECO:0000313" key="8">
    <source>
        <dbReference type="Proteomes" id="UP000594263"/>
    </source>
</evidence>
<evidence type="ECO:0000256" key="5">
    <source>
        <dbReference type="RuleBase" id="RU004336"/>
    </source>
</evidence>
<keyword evidence="3 5" id="KW-0326">Glycosidase</keyword>
<feature type="signal peptide" evidence="6">
    <location>
        <begin position="1"/>
        <end position="26"/>
    </location>
</feature>
<keyword evidence="2 5" id="KW-0378">Hydrolase</keyword>
<evidence type="ECO:0000256" key="3">
    <source>
        <dbReference type="ARBA" id="ARBA00023295"/>
    </source>
</evidence>
<organism evidence="7 8">
    <name type="scientific">Kalanchoe fedtschenkoi</name>
    <name type="common">Lavender scallops</name>
    <name type="synonym">South American air plant</name>
    <dbReference type="NCBI Taxonomy" id="63787"/>
    <lineage>
        <taxon>Eukaryota</taxon>
        <taxon>Viridiplantae</taxon>
        <taxon>Streptophyta</taxon>
        <taxon>Embryophyta</taxon>
        <taxon>Tracheophyta</taxon>
        <taxon>Spermatophyta</taxon>
        <taxon>Magnoliopsida</taxon>
        <taxon>eudicotyledons</taxon>
        <taxon>Gunneridae</taxon>
        <taxon>Pentapetalae</taxon>
        <taxon>Saxifragales</taxon>
        <taxon>Crassulaceae</taxon>
        <taxon>Kalanchoe</taxon>
    </lineage>
</organism>
<evidence type="ECO:0000256" key="2">
    <source>
        <dbReference type="ARBA" id="ARBA00022801"/>
    </source>
</evidence>